<evidence type="ECO:0000313" key="2">
    <source>
        <dbReference type="EMBL" id="CBY06887.1"/>
    </source>
</evidence>
<dbReference type="InterPro" id="IPR032436">
    <property type="entry name" value="URB1_C"/>
</dbReference>
<dbReference type="Proteomes" id="UP000001307">
    <property type="component" value="Unassembled WGS sequence"/>
</dbReference>
<dbReference type="AlphaFoldDB" id="E4WSR3"/>
<dbReference type="GO" id="GO:0000466">
    <property type="term" value="P:maturation of 5.8S rRNA from tricistronic rRNA transcript (SSU-rRNA, 5.8S rRNA, LSU-rRNA)"/>
    <property type="evidence" value="ECO:0007669"/>
    <property type="project" value="TreeGrafter"/>
</dbReference>
<dbReference type="OrthoDB" id="72892at2759"/>
<organism evidence="2 3">
    <name type="scientific">Oikopleura dioica</name>
    <name type="common">Tunicate</name>
    <dbReference type="NCBI Taxonomy" id="34765"/>
    <lineage>
        <taxon>Eukaryota</taxon>
        <taxon>Metazoa</taxon>
        <taxon>Chordata</taxon>
        <taxon>Tunicata</taxon>
        <taxon>Appendicularia</taxon>
        <taxon>Copelata</taxon>
        <taxon>Oikopleuridae</taxon>
        <taxon>Oikopleura</taxon>
    </lineage>
</organism>
<sequence length="485" mass="55790">MSDDFQECINANPALLKFTKPSLSWSEKLLLLAISHPSISVQTADLLENALKTSSKLSDLQICQILGNGGFLERVKTLPDEFIALAKANLKDKLAQESYDDLNELKVLCALIEREAIDFEEMRVILADLKLRNKSLSEEARMNILLVLQIMAEEKEIWDEVPKLALSIFTCSTSVLDREIHVLIEKLFSSSNLIYRLRPYIFGTSTNSESIDFSRILTADHSRVFLENLDRDRMQKTIKKFGMKDNKEVYDPAFMIFAICDLVRVDAQVDPKLLISSGTFSFCIMALTLECEKLRSVALESLFRIKDHLIIYRWSNFNLIASFFLFLEEILEPENPLKSSVAVYFSRAVHLMTKPDHEMYQTTMASVVHMGGFTDSVPDFIDYFWAQNNTKRKRLWIVNFMEEMLIQSTDVSSLYHYHALDFVLSALNTDDPRLYESILSLVERMIEIDPFVMKKKGVLSTIKARQKLKNEKLQIEERILNAVIS</sequence>
<dbReference type="GO" id="GO:0000463">
    <property type="term" value="P:maturation of LSU-rRNA from tricistronic rRNA transcript (SSU-rRNA, 5.8S rRNA, LSU-rRNA)"/>
    <property type="evidence" value="ECO:0007669"/>
    <property type="project" value="TreeGrafter"/>
</dbReference>
<dbReference type="PANTHER" id="PTHR13500:SF0">
    <property type="entry name" value="NUCLEOLAR PRE-RIBOSOMAL-ASSOCIATED PROTEIN 1"/>
    <property type="match status" value="1"/>
</dbReference>
<gene>
    <name evidence="2" type="ORF">GSOID_T00005959001</name>
</gene>
<evidence type="ECO:0000313" key="3">
    <source>
        <dbReference type="Proteomes" id="UP000001307"/>
    </source>
</evidence>
<dbReference type="InterPro" id="IPR039844">
    <property type="entry name" value="URB1"/>
</dbReference>
<proteinExistence type="predicted"/>
<dbReference type="Pfam" id="PF16201">
    <property type="entry name" value="NopRA1"/>
    <property type="match status" value="1"/>
</dbReference>
<evidence type="ECO:0000259" key="1">
    <source>
        <dbReference type="Pfam" id="PF16201"/>
    </source>
</evidence>
<keyword evidence="3" id="KW-1185">Reference proteome</keyword>
<feature type="domain" description="URB1 C-terminal" evidence="1">
    <location>
        <begin position="280"/>
        <end position="449"/>
    </location>
</feature>
<protein>
    <recommendedName>
        <fullName evidence="1">URB1 C-terminal domain-containing protein</fullName>
    </recommendedName>
</protein>
<dbReference type="InParanoid" id="E4WSR3"/>
<reference evidence="2 3" key="1">
    <citation type="journal article" date="2010" name="Science">
        <title>Plasticity of animal genome architecture unmasked by rapid evolution of a pelagic tunicate.</title>
        <authorList>
            <person name="Denoeud F."/>
            <person name="Henriet S."/>
            <person name="Mungpakdee S."/>
            <person name="Aury J.M."/>
            <person name="Da Silva C."/>
            <person name="Brinkmann H."/>
            <person name="Mikhaleva J."/>
            <person name="Olsen L.C."/>
            <person name="Jubin C."/>
            <person name="Canestro C."/>
            <person name="Bouquet J.M."/>
            <person name="Danks G."/>
            <person name="Poulain J."/>
            <person name="Campsteijn C."/>
            <person name="Adamski M."/>
            <person name="Cross I."/>
            <person name="Yadetie F."/>
            <person name="Muffato M."/>
            <person name="Louis A."/>
            <person name="Butcher S."/>
            <person name="Tsagkogeorga G."/>
            <person name="Konrad A."/>
            <person name="Singh S."/>
            <person name="Jensen M.F."/>
            <person name="Cong E.H."/>
            <person name="Eikeseth-Otteraa H."/>
            <person name="Noel B."/>
            <person name="Anthouard V."/>
            <person name="Porcel B.M."/>
            <person name="Kachouri-Lafond R."/>
            <person name="Nishino A."/>
            <person name="Ugolini M."/>
            <person name="Chourrout P."/>
            <person name="Nishida H."/>
            <person name="Aasland R."/>
            <person name="Huzurbazar S."/>
            <person name="Westhof E."/>
            <person name="Delsuc F."/>
            <person name="Lehrach H."/>
            <person name="Reinhardt R."/>
            <person name="Weissenbach J."/>
            <person name="Roy S.W."/>
            <person name="Artiguenave F."/>
            <person name="Postlethwait J.H."/>
            <person name="Manak J.R."/>
            <person name="Thompson E.M."/>
            <person name="Jaillon O."/>
            <person name="Du Pasquier L."/>
            <person name="Boudinot P."/>
            <person name="Liberles D.A."/>
            <person name="Volff J.N."/>
            <person name="Philippe H."/>
            <person name="Lenhard B."/>
            <person name="Roest Crollius H."/>
            <person name="Wincker P."/>
            <person name="Chourrout D."/>
        </authorList>
    </citation>
    <scope>NUCLEOTIDE SEQUENCE [LARGE SCALE GENOMIC DNA]</scope>
</reference>
<name>E4WSR3_OIKDI</name>
<accession>E4WSR3</accession>
<dbReference type="EMBL" id="FN653016">
    <property type="protein sequence ID" value="CBY06887.1"/>
    <property type="molecule type" value="Genomic_DNA"/>
</dbReference>
<dbReference type="GO" id="GO:0005730">
    <property type="term" value="C:nucleolus"/>
    <property type="evidence" value="ECO:0007669"/>
    <property type="project" value="TreeGrafter"/>
</dbReference>
<dbReference type="PANTHER" id="PTHR13500">
    <property type="entry name" value="NUCLEOLAR PRERIBOSOMAL-ASSOCIATED PROTEIN 1"/>
    <property type="match status" value="1"/>
</dbReference>